<dbReference type="Proteomes" id="UP000199180">
    <property type="component" value="Unassembled WGS sequence"/>
</dbReference>
<name>A0A1I0GWS0_9RHOB</name>
<organism evidence="1 2">
    <name type="scientific">Paracoccus homiensis</name>
    <dbReference type="NCBI Taxonomy" id="364199"/>
    <lineage>
        <taxon>Bacteria</taxon>
        <taxon>Pseudomonadati</taxon>
        <taxon>Pseudomonadota</taxon>
        <taxon>Alphaproteobacteria</taxon>
        <taxon>Rhodobacterales</taxon>
        <taxon>Paracoccaceae</taxon>
        <taxon>Paracoccus</taxon>
    </lineage>
</organism>
<dbReference type="EMBL" id="FOHO01000009">
    <property type="protein sequence ID" value="SET75815.1"/>
    <property type="molecule type" value="Genomic_DNA"/>
</dbReference>
<dbReference type="AlphaFoldDB" id="A0A1I0GWS0"/>
<sequence>MQRDDDYLRELMLRMEASDSWLHDYRLVERTWCQPINSREFYHKKLLVQAGLLEVQPCGTKVWMTNDGHDFCANTRTSEIWNGAKAAAGQATGASVKVLARVAEALVIQKIRDLTGLDI</sequence>
<dbReference type="InterPro" id="IPR019650">
    <property type="entry name" value="DUF2513"/>
</dbReference>
<dbReference type="Pfam" id="PF10711">
    <property type="entry name" value="DUF2513"/>
    <property type="match status" value="1"/>
</dbReference>
<evidence type="ECO:0000313" key="2">
    <source>
        <dbReference type="Proteomes" id="UP000199180"/>
    </source>
</evidence>
<reference evidence="1 2" key="1">
    <citation type="submission" date="2016-10" db="EMBL/GenBank/DDBJ databases">
        <authorList>
            <person name="de Groot N.N."/>
        </authorList>
    </citation>
    <scope>NUCLEOTIDE SEQUENCE [LARGE SCALE GENOMIC DNA]</scope>
    <source>
        <strain evidence="1 2">DSM 17862</strain>
    </source>
</reference>
<evidence type="ECO:0008006" key="3">
    <source>
        <dbReference type="Google" id="ProtNLM"/>
    </source>
</evidence>
<protein>
    <recommendedName>
        <fullName evidence="3">DUF2513 domain-containing protein</fullName>
    </recommendedName>
</protein>
<evidence type="ECO:0000313" key="1">
    <source>
        <dbReference type="EMBL" id="SET75815.1"/>
    </source>
</evidence>
<proteinExistence type="predicted"/>
<gene>
    <name evidence="1" type="ORF">SAMN04489858_109130</name>
</gene>
<keyword evidence="2" id="KW-1185">Reference proteome</keyword>
<accession>A0A1I0GWS0</accession>